<dbReference type="KEGG" id="rpon:G3256_11635"/>
<dbReference type="EMBL" id="CP048788">
    <property type="protein sequence ID" value="QJF51767.1"/>
    <property type="molecule type" value="Genomic_DNA"/>
</dbReference>
<sequence>MRRVITLVIVAFLAAVLLYLSGFWNWSLWSRPGLFGIEALHPQGDLVARWLRGTKAAPYSLLIWAVGVFVVLTLAQKLFDRLPARRNADDD</sequence>
<accession>A0A858SUT3</accession>
<evidence type="ECO:0000313" key="2">
    <source>
        <dbReference type="EMBL" id="QJF51767.1"/>
    </source>
</evidence>
<protein>
    <recommendedName>
        <fullName evidence="4">Transmembrane protein</fullName>
    </recommendedName>
</protein>
<reference evidence="2 3" key="1">
    <citation type="submission" date="2020-02" db="EMBL/GenBank/DDBJ databases">
        <title>Genome sequence of Roseobacter ponti.</title>
        <authorList>
            <person name="Hollensteiner J."/>
            <person name="Schneider D."/>
            <person name="Poehlein A."/>
            <person name="Daniel R."/>
        </authorList>
    </citation>
    <scope>NUCLEOTIDE SEQUENCE [LARGE SCALE GENOMIC DNA]</scope>
    <source>
        <strain evidence="2 3">DSM 106830</strain>
    </source>
</reference>
<evidence type="ECO:0008006" key="4">
    <source>
        <dbReference type="Google" id="ProtNLM"/>
    </source>
</evidence>
<name>A0A858SUT3_9RHOB</name>
<organism evidence="2 3">
    <name type="scientific">Roseobacter ponti</name>
    <dbReference type="NCBI Taxonomy" id="1891787"/>
    <lineage>
        <taxon>Bacteria</taxon>
        <taxon>Pseudomonadati</taxon>
        <taxon>Pseudomonadota</taxon>
        <taxon>Alphaproteobacteria</taxon>
        <taxon>Rhodobacterales</taxon>
        <taxon>Roseobacteraceae</taxon>
        <taxon>Roseobacter</taxon>
    </lineage>
</organism>
<evidence type="ECO:0000256" key="1">
    <source>
        <dbReference type="SAM" id="Phobius"/>
    </source>
</evidence>
<dbReference type="RefSeq" id="WP_169640984.1">
    <property type="nucleotide sequence ID" value="NZ_CP048788.1"/>
</dbReference>
<gene>
    <name evidence="2" type="ORF">G3256_11635</name>
</gene>
<dbReference type="AlphaFoldDB" id="A0A858SUT3"/>
<feature type="transmembrane region" description="Helical" evidence="1">
    <location>
        <begin position="7"/>
        <end position="26"/>
    </location>
</feature>
<keyword evidence="1" id="KW-0812">Transmembrane</keyword>
<keyword evidence="3" id="KW-1185">Reference proteome</keyword>
<keyword evidence="1" id="KW-0472">Membrane</keyword>
<proteinExistence type="predicted"/>
<feature type="transmembrane region" description="Helical" evidence="1">
    <location>
        <begin position="56"/>
        <end position="75"/>
    </location>
</feature>
<evidence type="ECO:0000313" key="3">
    <source>
        <dbReference type="Proteomes" id="UP000503308"/>
    </source>
</evidence>
<keyword evidence="1" id="KW-1133">Transmembrane helix</keyword>
<dbReference type="Proteomes" id="UP000503308">
    <property type="component" value="Chromosome"/>
</dbReference>